<evidence type="ECO:0000313" key="3">
    <source>
        <dbReference type="EMBL" id="CAC5370867.1"/>
    </source>
</evidence>
<sequence>MNGSLRSSYPVHTPRFKHSNSRFQIIQRIIDEHEVESRRGGPKKGPGRGHWKGPGRARGRPFMCEAPVTVCQGAELSLQCDADETIVVAEAIYGDITCEGDIRASPSTCTDDGATASAKTLCDGQISCKITANDAAFTTTSCTDKTENLMVRYKCKDNRAVALYGEPAEISCPTGSQIEITEPLCSTPPCTPDIPSDCNGKTECTVEGPTMAFVDGTCMEQRVKVEWKCNTAK</sequence>
<reference evidence="3 4" key="1">
    <citation type="submission" date="2020-06" db="EMBL/GenBank/DDBJ databases">
        <authorList>
            <person name="Li R."/>
            <person name="Bekaert M."/>
        </authorList>
    </citation>
    <scope>NUCLEOTIDE SEQUENCE [LARGE SCALE GENOMIC DNA]</scope>
    <source>
        <strain evidence="4">wild</strain>
    </source>
</reference>
<feature type="region of interest" description="Disordered" evidence="1">
    <location>
        <begin position="32"/>
        <end position="58"/>
    </location>
</feature>
<evidence type="ECO:0000256" key="1">
    <source>
        <dbReference type="SAM" id="MobiDB-lite"/>
    </source>
</evidence>
<dbReference type="EMBL" id="CACVKT020001740">
    <property type="protein sequence ID" value="CAC5370867.1"/>
    <property type="molecule type" value="Genomic_DNA"/>
</dbReference>
<dbReference type="Proteomes" id="UP000507470">
    <property type="component" value="Unassembled WGS sequence"/>
</dbReference>
<accession>A0A6J8AN12</accession>
<dbReference type="OrthoDB" id="361871at2759"/>
<feature type="compositionally biased region" description="Basic residues" evidence="1">
    <location>
        <begin position="40"/>
        <end position="58"/>
    </location>
</feature>
<organism evidence="3 4">
    <name type="scientific">Mytilus coruscus</name>
    <name type="common">Sea mussel</name>
    <dbReference type="NCBI Taxonomy" id="42192"/>
    <lineage>
        <taxon>Eukaryota</taxon>
        <taxon>Metazoa</taxon>
        <taxon>Spiralia</taxon>
        <taxon>Lophotrochozoa</taxon>
        <taxon>Mollusca</taxon>
        <taxon>Bivalvia</taxon>
        <taxon>Autobranchia</taxon>
        <taxon>Pteriomorphia</taxon>
        <taxon>Mytilida</taxon>
        <taxon>Mytiloidea</taxon>
        <taxon>Mytilidae</taxon>
        <taxon>Mytilinae</taxon>
        <taxon>Mytilus</taxon>
    </lineage>
</organism>
<dbReference type="InterPro" id="IPR043159">
    <property type="entry name" value="Lectin_gal-bd_sf"/>
</dbReference>
<protein>
    <recommendedName>
        <fullName evidence="2">SUEL-type lectin domain-containing protein</fullName>
    </recommendedName>
</protein>
<evidence type="ECO:0000313" key="4">
    <source>
        <dbReference type="Proteomes" id="UP000507470"/>
    </source>
</evidence>
<feature type="domain" description="SUEL-type lectin" evidence="2">
    <location>
        <begin position="70"/>
        <end position="156"/>
    </location>
</feature>
<proteinExistence type="predicted"/>
<dbReference type="InterPro" id="IPR000922">
    <property type="entry name" value="Lectin_gal-bd_dom"/>
</dbReference>
<evidence type="ECO:0000259" key="2">
    <source>
        <dbReference type="PROSITE" id="PS50228"/>
    </source>
</evidence>
<dbReference type="CDD" id="cd22823">
    <property type="entry name" value="Gal_Rha_Lectin"/>
    <property type="match status" value="1"/>
</dbReference>
<keyword evidence="4" id="KW-1185">Reference proteome</keyword>
<dbReference type="Pfam" id="PF02140">
    <property type="entry name" value="SUEL_Lectin"/>
    <property type="match status" value="1"/>
</dbReference>
<dbReference type="Gene3D" id="2.60.120.740">
    <property type="match status" value="1"/>
</dbReference>
<dbReference type="GO" id="GO:0030246">
    <property type="term" value="F:carbohydrate binding"/>
    <property type="evidence" value="ECO:0007669"/>
    <property type="project" value="InterPro"/>
</dbReference>
<dbReference type="AlphaFoldDB" id="A0A6J8AN12"/>
<gene>
    <name evidence="3" type="ORF">MCOR_9526</name>
</gene>
<name>A0A6J8AN12_MYTCO</name>
<dbReference type="PROSITE" id="PS50228">
    <property type="entry name" value="SUEL_LECTIN"/>
    <property type="match status" value="1"/>
</dbReference>